<accession>A0ACC2NHX7</accession>
<reference evidence="1" key="1">
    <citation type="submission" date="2023-04" db="EMBL/GenBank/DDBJ databases">
        <title>A chromosome-level genome assembly of the parasitoid wasp Eretmocerus hayati.</title>
        <authorList>
            <person name="Zhong Y."/>
            <person name="Liu S."/>
            <person name="Liu Y."/>
        </authorList>
    </citation>
    <scope>NUCLEOTIDE SEQUENCE</scope>
    <source>
        <strain evidence="1">ZJU_SS_LIU_2023</strain>
    </source>
</reference>
<gene>
    <name evidence="1" type="ORF">QAD02_001178</name>
</gene>
<organism evidence="1 2">
    <name type="scientific">Eretmocerus hayati</name>
    <dbReference type="NCBI Taxonomy" id="131215"/>
    <lineage>
        <taxon>Eukaryota</taxon>
        <taxon>Metazoa</taxon>
        <taxon>Ecdysozoa</taxon>
        <taxon>Arthropoda</taxon>
        <taxon>Hexapoda</taxon>
        <taxon>Insecta</taxon>
        <taxon>Pterygota</taxon>
        <taxon>Neoptera</taxon>
        <taxon>Endopterygota</taxon>
        <taxon>Hymenoptera</taxon>
        <taxon>Apocrita</taxon>
        <taxon>Proctotrupomorpha</taxon>
        <taxon>Chalcidoidea</taxon>
        <taxon>Aphelinidae</taxon>
        <taxon>Aphelininae</taxon>
        <taxon>Eretmocerus</taxon>
    </lineage>
</organism>
<evidence type="ECO:0000313" key="1">
    <source>
        <dbReference type="EMBL" id="KAJ8669919.1"/>
    </source>
</evidence>
<dbReference type="Proteomes" id="UP001239111">
    <property type="component" value="Chromosome 3"/>
</dbReference>
<protein>
    <submittedName>
        <fullName evidence="1">Uncharacterized protein</fullName>
    </submittedName>
</protein>
<evidence type="ECO:0000313" key="2">
    <source>
        <dbReference type="Proteomes" id="UP001239111"/>
    </source>
</evidence>
<keyword evidence="2" id="KW-1185">Reference proteome</keyword>
<dbReference type="EMBL" id="CM056743">
    <property type="protein sequence ID" value="KAJ8669919.1"/>
    <property type="molecule type" value="Genomic_DNA"/>
</dbReference>
<proteinExistence type="predicted"/>
<name>A0ACC2NHX7_9HYME</name>
<sequence>MDPNNDQNMERNEGFDEHHHDQFYVAVTKFGKKLSSNPVKDIQIEQVVPDDQVLVIGHRIPVISTRDRFYVAVTKFGKKLSSNPVKDIQIEQVVPDDQVLVIGHRIPVISTRGEPSNIYGLPSA</sequence>
<comment type="caution">
    <text evidence="1">The sequence shown here is derived from an EMBL/GenBank/DDBJ whole genome shotgun (WGS) entry which is preliminary data.</text>
</comment>